<dbReference type="Pfam" id="PF13424">
    <property type="entry name" value="TPR_12"/>
    <property type="match status" value="1"/>
</dbReference>
<keyword evidence="4" id="KW-0808">Transferase</keyword>
<keyword evidence="1" id="KW-0677">Repeat</keyword>
<dbReference type="VEuPathDB" id="FungiDB:MMYC01_205328"/>
<dbReference type="Pfam" id="PF13181">
    <property type="entry name" value="TPR_8"/>
    <property type="match status" value="1"/>
</dbReference>
<evidence type="ECO:0000313" key="5">
    <source>
        <dbReference type="Proteomes" id="UP000078237"/>
    </source>
</evidence>
<dbReference type="OrthoDB" id="6161812at2759"/>
<dbReference type="InterPro" id="IPR019734">
    <property type="entry name" value="TPR_rpt"/>
</dbReference>
<keyword evidence="2 3" id="KW-0802">TPR repeat</keyword>
<dbReference type="EMBL" id="LCTW02000217">
    <property type="protein sequence ID" value="KXX76299.1"/>
    <property type="molecule type" value="Genomic_DNA"/>
</dbReference>
<dbReference type="SUPFAM" id="SSF48452">
    <property type="entry name" value="TPR-like"/>
    <property type="match status" value="1"/>
</dbReference>
<name>A0A175VYN6_9PEZI</name>
<dbReference type="Pfam" id="PF07721">
    <property type="entry name" value="TPR_4"/>
    <property type="match status" value="1"/>
</dbReference>
<keyword evidence="4" id="KW-0328">Glycosyltransferase</keyword>
<proteinExistence type="predicted"/>
<dbReference type="GO" id="GO:0042802">
    <property type="term" value="F:identical protein binding"/>
    <property type="evidence" value="ECO:0007669"/>
    <property type="project" value="InterPro"/>
</dbReference>
<evidence type="ECO:0000313" key="4">
    <source>
        <dbReference type="EMBL" id="KXX76299.1"/>
    </source>
</evidence>
<dbReference type="Proteomes" id="UP000078237">
    <property type="component" value="Unassembled WGS sequence"/>
</dbReference>
<sequence>MINQHDSSQEHKQAFFHLQKSICESIAPDYIDERLGLAYAEIGIAYTQEGRLDEAIEAYTRGREIRRKLGNTSLLSRDANLAIAYMDRGDLSLAEEILIESLGLNESTTQAKQSHRVARFLSALGNLRVLQGRLDEAYQEHSKALGLYIDTVGLTNQRTAEARHKMAEHLIRLGRYDEAITMINEALRVWSYDAEVYKPELARTTFLKAHLLEQLGKTQKANVAFKVAARLRAEVAPKDKRDIRSLEPRDFDCMLAFWSR</sequence>
<dbReference type="SMART" id="SM00028">
    <property type="entry name" value="TPR"/>
    <property type="match status" value="5"/>
</dbReference>
<evidence type="ECO:0000256" key="2">
    <source>
        <dbReference type="ARBA" id="ARBA00022803"/>
    </source>
</evidence>
<protein>
    <submittedName>
        <fullName evidence="4">UDP-N-acetylglucosamine--peptide N-acetylglucosaminyltransferase SEC</fullName>
    </submittedName>
</protein>
<feature type="repeat" description="TPR" evidence="3">
    <location>
        <begin position="36"/>
        <end position="69"/>
    </location>
</feature>
<dbReference type="PANTHER" id="PTHR45641:SF19">
    <property type="entry name" value="NEPHROCYSTIN-3"/>
    <property type="match status" value="1"/>
</dbReference>
<dbReference type="GO" id="GO:0016757">
    <property type="term" value="F:glycosyltransferase activity"/>
    <property type="evidence" value="ECO:0007669"/>
    <property type="project" value="UniProtKB-KW"/>
</dbReference>
<dbReference type="InterPro" id="IPR011990">
    <property type="entry name" value="TPR-like_helical_dom_sf"/>
</dbReference>
<dbReference type="PROSITE" id="PS50005">
    <property type="entry name" value="TPR"/>
    <property type="match status" value="1"/>
</dbReference>
<comment type="caution">
    <text evidence="4">The sequence shown here is derived from an EMBL/GenBank/DDBJ whole genome shotgun (WGS) entry which is preliminary data.</text>
</comment>
<keyword evidence="5" id="KW-1185">Reference proteome</keyword>
<evidence type="ECO:0000256" key="1">
    <source>
        <dbReference type="ARBA" id="ARBA00022737"/>
    </source>
</evidence>
<dbReference type="PANTHER" id="PTHR45641">
    <property type="entry name" value="TETRATRICOPEPTIDE REPEAT PROTEIN (AFU_ORTHOLOGUE AFUA_6G03870)"/>
    <property type="match status" value="1"/>
</dbReference>
<reference evidence="4 5" key="1">
    <citation type="journal article" date="2016" name="Genome Announc.">
        <title>Genome Sequence of Madurella mycetomatis mm55, Isolated from a Human Mycetoma Case in Sudan.</title>
        <authorList>
            <person name="Smit S."/>
            <person name="Derks M.F."/>
            <person name="Bervoets S."/>
            <person name="Fahal A."/>
            <person name="van Leeuwen W."/>
            <person name="van Belkum A."/>
            <person name="van de Sande W.W."/>
        </authorList>
    </citation>
    <scope>NUCLEOTIDE SEQUENCE [LARGE SCALE GENOMIC DNA]</scope>
    <source>
        <strain evidence="5">mm55</strain>
    </source>
</reference>
<gene>
    <name evidence="4" type="ORF">MMYC01_205328</name>
</gene>
<accession>A0A175VYN6</accession>
<organism evidence="4 5">
    <name type="scientific">Madurella mycetomatis</name>
    <dbReference type="NCBI Taxonomy" id="100816"/>
    <lineage>
        <taxon>Eukaryota</taxon>
        <taxon>Fungi</taxon>
        <taxon>Dikarya</taxon>
        <taxon>Ascomycota</taxon>
        <taxon>Pezizomycotina</taxon>
        <taxon>Sordariomycetes</taxon>
        <taxon>Sordariomycetidae</taxon>
        <taxon>Sordariales</taxon>
        <taxon>Sordariales incertae sedis</taxon>
        <taxon>Madurella</taxon>
    </lineage>
</organism>
<evidence type="ECO:0000256" key="3">
    <source>
        <dbReference type="PROSITE-ProRule" id="PRU00339"/>
    </source>
</evidence>
<dbReference type="AlphaFoldDB" id="A0A175VYN6"/>
<dbReference type="Gene3D" id="1.25.40.10">
    <property type="entry name" value="Tetratricopeptide repeat domain"/>
    <property type="match status" value="2"/>
</dbReference>
<dbReference type="InterPro" id="IPR011717">
    <property type="entry name" value="TPR-4"/>
</dbReference>